<feature type="compositionally biased region" description="Polar residues" evidence="3">
    <location>
        <begin position="24"/>
        <end position="42"/>
    </location>
</feature>
<dbReference type="PANTHER" id="PTHR10627:SF31">
    <property type="entry name" value="DODECA-SATELLITE-BINDING PROTEIN 1, ISOFORM A"/>
    <property type="match status" value="1"/>
</dbReference>
<dbReference type="OrthoDB" id="10027144at2759"/>
<feature type="domain" description="K Homology" evidence="4">
    <location>
        <begin position="743"/>
        <end position="824"/>
    </location>
</feature>
<dbReference type="STRING" id="1522189.A0A316W1N2"/>
<feature type="domain" description="K Homology" evidence="4">
    <location>
        <begin position="658"/>
        <end position="734"/>
    </location>
</feature>
<dbReference type="Gene3D" id="3.30.1370.10">
    <property type="entry name" value="K Homology domain, type 1"/>
    <property type="match status" value="9"/>
</dbReference>
<feature type="compositionally biased region" description="Low complexity" evidence="3">
    <location>
        <begin position="82"/>
        <end position="92"/>
    </location>
</feature>
<dbReference type="CDD" id="cd22408">
    <property type="entry name" value="KH-I_Vigilin_rpt4"/>
    <property type="match status" value="1"/>
</dbReference>
<dbReference type="PANTHER" id="PTHR10627">
    <property type="entry name" value="SCP160"/>
    <property type="match status" value="1"/>
</dbReference>
<dbReference type="GeneID" id="37035528"/>
<feature type="domain" description="K Homology" evidence="4">
    <location>
        <begin position="220"/>
        <end position="311"/>
    </location>
</feature>
<evidence type="ECO:0000256" key="1">
    <source>
        <dbReference type="ARBA" id="ARBA00022737"/>
    </source>
</evidence>
<feature type="domain" description="K Homology" evidence="4">
    <location>
        <begin position="904"/>
        <end position="977"/>
    </location>
</feature>
<accession>A0A316W1N2</accession>
<evidence type="ECO:0000256" key="2">
    <source>
        <dbReference type="PROSITE-ProRule" id="PRU00117"/>
    </source>
</evidence>
<evidence type="ECO:0000259" key="4">
    <source>
        <dbReference type="SMART" id="SM00322"/>
    </source>
</evidence>
<dbReference type="Pfam" id="PF00013">
    <property type="entry name" value="KH_1"/>
    <property type="match status" value="6"/>
</dbReference>
<dbReference type="SUPFAM" id="SSF54791">
    <property type="entry name" value="Eukaryotic type KH-domain (KH-domain type I)"/>
    <property type="match status" value="7"/>
</dbReference>
<keyword evidence="6" id="KW-1185">Reference proteome</keyword>
<dbReference type="InParanoid" id="A0A316W1N2"/>
<organism evidence="5 6">
    <name type="scientific">Ceraceosorus guamensis</name>
    <dbReference type="NCBI Taxonomy" id="1522189"/>
    <lineage>
        <taxon>Eukaryota</taxon>
        <taxon>Fungi</taxon>
        <taxon>Dikarya</taxon>
        <taxon>Basidiomycota</taxon>
        <taxon>Ustilaginomycotina</taxon>
        <taxon>Exobasidiomycetes</taxon>
        <taxon>Ceraceosorales</taxon>
        <taxon>Ceraceosoraceae</taxon>
        <taxon>Ceraceosorus</taxon>
    </lineage>
</organism>
<keyword evidence="1" id="KW-0677">Repeat</keyword>
<sequence>MVSAAELRALHAQQQQAATPGSIVDSSNTANGNTAHLNGNTNSHGSASAGGAPAHSGQPSGASTNLTQDPFPSLSEDPFPAPKTAASAAAPSKPHPMQPSAQSQPDFDSQAAFPSLGGAPAAAKGQWGARLPMSAAAGASPGRSVPAVSRPKAQESFVVPTPADNAKLGHTMTRIQSKYKSIKIEASSTRKTGTTTFVIKGNNEKEVKAARKELTVGLAKNVSLTVLIPSSLRAFVIGAKGKNLKSITDSTGVRINIPKAEEGDPGAAAHAPSAAANGEIDYDAEPQITVTIDGDEINARSAVKQIQALVAERTSRTTQRLSNIDHILYPFIAGARNANAQRLESEVGQGDVSIRVPPRAAFLAPNDREEEEAEQDAGKPARVRDLNIVVTGDRDLVARVVATIESQVDEMKRSFRTLQISIPKRQHRLLVGDAAQDILASTGCSVELAPIDDPSDSVTIRGPQTKLALALTAAMEKANAVRVEVVDLTSYHRGQSGSGVEHAKLILRWLQTKGKLPRTAGAQVYTPRPAIIESSGSVQLEIVGSDGEAVNAARASIDESAKLLSPASVRAIDIDPLLHRFIIGKNGSGLATYSKRGVDVLFPPAPTGDQAGEGRSDVALVVHGSLGAVDKKGRDAEVKALLDVVEQELSKAAGLAADLKSEVITVPQKHHRSLVGPNGTTLNAIIGEERLVTVKLGQALSATGSLTPSEDSITVRGPTSEVARVVAELKRVAKDAVDDAIVNGHVEELSVDATHVPHLVGKGGAAVTKLREELGVRVDFDGAAKADDAATSKRPVKNTKAKVTITGRKENVLEALRRLQAQAAQLADETSLTVKAPASMHGAIIGQGGKYVTRLQDTYGVRINFPTAGDANAKTDEVTIRGGKKGAEAARSELLELIEFEKENNHSTNITVSTKSIARIMGKGGSTVNKLRDDTGAQIDVDRAADDTTSDGTTLIKIRGTKDAVAAAKGAILSIAKEVDAEQTIQLDIPAKHHGLLLGAGGQNLRDLIARAAGEAADDPRANASLVQFPRRGDKAAAADVVTIRGPGDLAQKVAKELEMAAAELGSRVVYGVVVAAASQRSLQGGVREVQQLHNVRLILPSYREYESSEAPINEAELAAAAQGTVVKLQGKEADCKAAAKDILERFTSHTKTVEVPRSLSSKLFIQFSRSLREEGVSVNAPKIASTTANGDGPAPLGGAARIDIDDDVDSGLDDLGFELSELSIGEEDSATVSWTLSARDAASLETAAERILKAVSGTSAETHEGRLTVDQSVVPRLIGRQGSALREHEQASGAKINIPKGSNGLVIIRGSKEQVLSAKDRIAHVVNAPRGYRGD</sequence>
<feature type="domain" description="K Homology" evidence="4">
    <location>
        <begin position="315"/>
        <end position="409"/>
    </location>
</feature>
<gene>
    <name evidence="5" type="ORF">IE81DRAFT_322497</name>
</gene>
<dbReference type="InterPro" id="IPR004088">
    <property type="entry name" value="KH_dom_type_1"/>
</dbReference>
<dbReference type="CDD" id="cd00105">
    <property type="entry name" value="KH-I"/>
    <property type="match status" value="2"/>
</dbReference>
<feature type="region of interest" description="Disordered" evidence="3">
    <location>
        <begin position="1"/>
        <end position="155"/>
    </location>
</feature>
<reference evidence="5 6" key="1">
    <citation type="journal article" date="2018" name="Mol. Biol. Evol.">
        <title>Broad Genomic Sampling Reveals a Smut Pathogenic Ancestry of the Fungal Clade Ustilaginomycotina.</title>
        <authorList>
            <person name="Kijpornyongpan T."/>
            <person name="Mondo S.J."/>
            <person name="Barry K."/>
            <person name="Sandor L."/>
            <person name="Lee J."/>
            <person name="Lipzen A."/>
            <person name="Pangilinan J."/>
            <person name="LaButti K."/>
            <person name="Hainaut M."/>
            <person name="Henrissat B."/>
            <person name="Grigoriev I.V."/>
            <person name="Spatafora J.W."/>
            <person name="Aime M.C."/>
        </authorList>
    </citation>
    <scope>NUCLEOTIDE SEQUENCE [LARGE SCALE GENOMIC DNA]</scope>
    <source>
        <strain evidence="5 6">MCA 4658</strain>
    </source>
</reference>
<proteinExistence type="predicted"/>
<dbReference type="GO" id="GO:0005737">
    <property type="term" value="C:cytoplasm"/>
    <property type="evidence" value="ECO:0007669"/>
    <property type="project" value="TreeGrafter"/>
</dbReference>
<feature type="domain" description="K Homology" evidence="4">
    <location>
        <begin position="981"/>
        <end position="1063"/>
    </location>
</feature>
<keyword evidence="2" id="KW-0694">RNA-binding</keyword>
<dbReference type="Proteomes" id="UP000245783">
    <property type="component" value="Unassembled WGS sequence"/>
</dbReference>
<protein>
    <recommendedName>
        <fullName evidence="4">K Homology domain-containing protein</fullName>
    </recommendedName>
</protein>
<feature type="domain" description="K Homology" evidence="4">
    <location>
        <begin position="828"/>
        <end position="899"/>
    </location>
</feature>
<evidence type="ECO:0000313" key="5">
    <source>
        <dbReference type="EMBL" id="PWN43424.1"/>
    </source>
</evidence>
<dbReference type="SMART" id="SM00322">
    <property type="entry name" value="KH"/>
    <property type="match status" value="10"/>
</dbReference>
<dbReference type="EMBL" id="KZ819370">
    <property type="protein sequence ID" value="PWN43424.1"/>
    <property type="molecule type" value="Genomic_DNA"/>
</dbReference>
<feature type="domain" description="K Homology" evidence="4">
    <location>
        <begin position="1262"/>
        <end position="1328"/>
    </location>
</feature>
<feature type="domain" description="K Homology" evidence="4">
    <location>
        <begin position="566"/>
        <end position="646"/>
    </location>
</feature>
<feature type="compositionally biased region" description="Low complexity" evidence="3">
    <location>
        <begin position="43"/>
        <end position="63"/>
    </location>
</feature>
<dbReference type="PROSITE" id="PS50084">
    <property type="entry name" value="KH_TYPE_1"/>
    <property type="match status" value="7"/>
</dbReference>
<evidence type="ECO:0000313" key="6">
    <source>
        <dbReference type="Proteomes" id="UP000245783"/>
    </source>
</evidence>
<dbReference type="RefSeq" id="XP_025370584.1">
    <property type="nucleotide sequence ID" value="XM_025513658.1"/>
</dbReference>
<feature type="compositionally biased region" description="Low complexity" evidence="3">
    <location>
        <begin position="1"/>
        <end position="18"/>
    </location>
</feature>
<dbReference type="FunCoup" id="A0A316W1N2">
    <property type="interactions" value="205"/>
</dbReference>
<dbReference type="InterPro" id="IPR036612">
    <property type="entry name" value="KH_dom_type_1_sf"/>
</dbReference>
<dbReference type="InterPro" id="IPR004087">
    <property type="entry name" value="KH_dom"/>
</dbReference>
<evidence type="ECO:0000256" key="3">
    <source>
        <dbReference type="SAM" id="MobiDB-lite"/>
    </source>
</evidence>
<dbReference type="GO" id="GO:0003729">
    <property type="term" value="F:mRNA binding"/>
    <property type="evidence" value="ECO:0007669"/>
    <property type="project" value="TreeGrafter"/>
</dbReference>
<name>A0A316W1N2_9BASI</name>
<feature type="domain" description="K Homology" evidence="4">
    <location>
        <begin position="414"/>
        <end position="479"/>
    </location>
</feature>